<dbReference type="Pfam" id="PF24366">
    <property type="entry name" value="DUF7522"/>
    <property type="match status" value="1"/>
</dbReference>
<dbReference type="Proteomes" id="UP001268864">
    <property type="component" value="Unassembled WGS sequence"/>
</dbReference>
<proteinExistence type="predicted"/>
<dbReference type="EMBL" id="JAMQOS010000001">
    <property type="protein sequence ID" value="MDS0281692.1"/>
    <property type="molecule type" value="Genomic_DNA"/>
</dbReference>
<dbReference type="InterPro" id="IPR055944">
    <property type="entry name" value="DUF7522"/>
</dbReference>
<comment type="caution">
    <text evidence="1">The sequence shown here is derived from an EMBL/GenBank/DDBJ whole genome shotgun (WGS) entry which is preliminary data.</text>
</comment>
<evidence type="ECO:0000313" key="2">
    <source>
        <dbReference type="Proteomes" id="UP001268864"/>
    </source>
</evidence>
<reference evidence="1 2" key="1">
    <citation type="submission" date="2022-06" db="EMBL/GenBank/DDBJ databases">
        <title>Halomicroarcula sp. a new haloarchaeum isolate from saline soil.</title>
        <authorList>
            <person name="Strakova D."/>
            <person name="Galisteo C."/>
            <person name="Sanchez-Porro C."/>
            <person name="Ventosa A."/>
        </authorList>
    </citation>
    <scope>NUCLEOTIDE SEQUENCE [LARGE SCALE GENOMIC DNA]</scope>
    <source>
        <strain evidence="1 2">S3CR25-11</strain>
    </source>
</reference>
<sequence>MYETPFETEIDTQVADSVVSAARTSVGDTLRSVIYFTPSAMDLLYVRRDLYDSRRRAIEAKSRLVEFERVGFAEAPVRTALSAPRDPESIGPYDFTVRVHEDGFVVRVLAEEDGVILTTDDMDVEAFDEAAVAITKLLRAQ</sequence>
<keyword evidence="2" id="KW-1185">Reference proteome</keyword>
<dbReference type="RefSeq" id="WP_310899523.1">
    <property type="nucleotide sequence ID" value="NZ_JAMQOS010000001.1"/>
</dbReference>
<accession>A0ABU2FN58</accession>
<protein>
    <submittedName>
        <fullName evidence="1">Uncharacterized protein</fullName>
    </submittedName>
</protein>
<name>A0ABU2FN58_9EURY</name>
<organism evidence="1 2">
    <name type="scientific">Haloarcula onubensis</name>
    <dbReference type="NCBI Taxonomy" id="2950539"/>
    <lineage>
        <taxon>Archaea</taxon>
        <taxon>Methanobacteriati</taxon>
        <taxon>Methanobacteriota</taxon>
        <taxon>Stenosarchaea group</taxon>
        <taxon>Halobacteria</taxon>
        <taxon>Halobacteriales</taxon>
        <taxon>Haloarculaceae</taxon>
        <taxon>Haloarcula</taxon>
    </lineage>
</organism>
<gene>
    <name evidence="1" type="ORF">NDI86_06120</name>
</gene>
<evidence type="ECO:0000313" key="1">
    <source>
        <dbReference type="EMBL" id="MDS0281692.1"/>
    </source>
</evidence>